<dbReference type="Proteomes" id="UP000029986">
    <property type="component" value="Chromosome"/>
</dbReference>
<protein>
    <submittedName>
        <fullName evidence="1">Uncharacterized protein</fullName>
    </submittedName>
</protein>
<dbReference type="AlphaFoldDB" id="A0A097R7Z4"/>
<dbReference type="HOGENOM" id="CLU_2842799_0_0_6"/>
<evidence type="ECO:0000313" key="1">
    <source>
        <dbReference type="EMBL" id="AIU74819.1"/>
    </source>
</evidence>
<dbReference type="EMBL" id="CP009706">
    <property type="protein sequence ID" value="AIU74819.1"/>
    <property type="molecule type" value="Genomic_DNA"/>
</dbReference>
<gene>
    <name evidence="1" type="ORF">AT03_08495</name>
</gene>
<accession>A0A097R7Z4</accession>
<keyword evidence="2" id="KW-1185">Reference proteome</keyword>
<sequence length="69" mass="7654">MRETRHEETKTRPPRTGSITWVSGWYYRALKGVLPISIGRCKVTLVGRLAAGHGRQVGNGLMVIAFNSD</sequence>
<reference evidence="1 2" key="1">
    <citation type="journal article" date="2014" name="Gut Pathog.">
        <title>Gene clusters of Hafnia alvei strain FB1 important in survival and pathogenesis: a draft genome perspective.</title>
        <authorList>
            <person name="Tan J.Y."/>
            <person name="Yin W.F."/>
            <person name="Chan K.G."/>
        </authorList>
    </citation>
    <scope>NUCLEOTIDE SEQUENCE [LARGE SCALE GENOMIC DNA]</scope>
    <source>
        <strain evidence="1 2">FB1</strain>
    </source>
</reference>
<dbReference type="PATRIC" id="fig|1453496.5.peg.1697"/>
<name>A0A097R7Z4_HAFAL</name>
<evidence type="ECO:0000313" key="2">
    <source>
        <dbReference type="Proteomes" id="UP000029986"/>
    </source>
</evidence>
<organism evidence="1 2">
    <name type="scientific">Hafnia alvei FB1</name>
    <dbReference type="NCBI Taxonomy" id="1453496"/>
    <lineage>
        <taxon>Bacteria</taxon>
        <taxon>Pseudomonadati</taxon>
        <taxon>Pseudomonadota</taxon>
        <taxon>Gammaproteobacteria</taxon>
        <taxon>Enterobacterales</taxon>
        <taxon>Hafniaceae</taxon>
        <taxon>Hafnia</taxon>
    </lineage>
</organism>
<dbReference type="KEGG" id="hav:AT03_08495"/>
<proteinExistence type="predicted"/>